<dbReference type="Proteomes" id="UP000198893">
    <property type="component" value="Unassembled WGS sequence"/>
</dbReference>
<feature type="domain" description="IclR-ED" evidence="5">
    <location>
        <begin position="78"/>
        <end position="261"/>
    </location>
</feature>
<evidence type="ECO:0000259" key="4">
    <source>
        <dbReference type="PROSITE" id="PS51077"/>
    </source>
</evidence>
<organism evidence="6 7">
    <name type="scientific">Salinihabitans flavidus</name>
    <dbReference type="NCBI Taxonomy" id="569882"/>
    <lineage>
        <taxon>Bacteria</taxon>
        <taxon>Pseudomonadati</taxon>
        <taxon>Pseudomonadota</taxon>
        <taxon>Alphaproteobacteria</taxon>
        <taxon>Rhodobacterales</taxon>
        <taxon>Roseobacteraceae</taxon>
        <taxon>Salinihabitans</taxon>
    </lineage>
</organism>
<sequence>METDDDDTTPDYRRVTALERGLSVLRAFGPGNRPLGNAEISQRVGLPKPTVSRITFTLTELGYLLYLPDVARYRLGPAVLTLGYDVLAQMGIREIARPLMQELANETEASVFLGVPTDTEIIYVESCRSPTSMTIRLDIGSRIPLATTGMGRAYLAALPEDELEALLVRIAPKYGSDWPEVENRMRRALTHAQKAGFALSIGEWIAEANSAGVVIQGSGTRPSYILNIGGLRSIITAEKLRNELAPRLVALARHLEHVGHGLF</sequence>
<dbReference type="SUPFAM" id="SSF55781">
    <property type="entry name" value="GAF domain-like"/>
    <property type="match status" value="1"/>
</dbReference>
<dbReference type="InterPro" id="IPR050707">
    <property type="entry name" value="HTH_MetabolicPath_Reg"/>
</dbReference>
<dbReference type="InterPro" id="IPR036388">
    <property type="entry name" value="WH-like_DNA-bd_sf"/>
</dbReference>
<evidence type="ECO:0000259" key="5">
    <source>
        <dbReference type="PROSITE" id="PS51078"/>
    </source>
</evidence>
<reference evidence="6 7" key="1">
    <citation type="submission" date="2016-10" db="EMBL/GenBank/DDBJ databases">
        <authorList>
            <person name="de Groot N.N."/>
        </authorList>
    </citation>
    <scope>NUCLEOTIDE SEQUENCE [LARGE SCALE GENOMIC DNA]</scope>
    <source>
        <strain evidence="6 7">DSM 27842</strain>
    </source>
</reference>
<dbReference type="InterPro" id="IPR014757">
    <property type="entry name" value="Tscrpt_reg_IclR_C"/>
</dbReference>
<dbReference type="Gene3D" id="3.30.450.40">
    <property type="match status" value="1"/>
</dbReference>
<dbReference type="SMART" id="SM00346">
    <property type="entry name" value="HTH_ICLR"/>
    <property type="match status" value="1"/>
</dbReference>
<dbReference type="STRING" id="569882.SAMN04490248_1193"/>
<name>A0A1H8U9V7_9RHOB</name>
<dbReference type="GO" id="GO:0003700">
    <property type="term" value="F:DNA-binding transcription factor activity"/>
    <property type="evidence" value="ECO:0007669"/>
    <property type="project" value="TreeGrafter"/>
</dbReference>
<dbReference type="Pfam" id="PF09339">
    <property type="entry name" value="HTH_IclR"/>
    <property type="match status" value="1"/>
</dbReference>
<dbReference type="EMBL" id="FODS01000019">
    <property type="protein sequence ID" value="SEP00009.1"/>
    <property type="molecule type" value="Genomic_DNA"/>
</dbReference>
<protein>
    <submittedName>
        <fullName evidence="6">DNA-binding transcriptional regulator, IclR family</fullName>
    </submittedName>
</protein>
<dbReference type="InterPro" id="IPR029016">
    <property type="entry name" value="GAF-like_dom_sf"/>
</dbReference>
<evidence type="ECO:0000313" key="6">
    <source>
        <dbReference type="EMBL" id="SEP00009.1"/>
    </source>
</evidence>
<dbReference type="InterPro" id="IPR036390">
    <property type="entry name" value="WH_DNA-bd_sf"/>
</dbReference>
<dbReference type="RefSeq" id="WP_175483257.1">
    <property type="nucleotide sequence ID" value="NZ_FODS01000019.1"/>
</dbReference>
<dbReference type="SUPFAM" id="SSF46785">
    <property type="entry name" value="Winged helix' DNA-binding domain"/>
    <property type="match status" value="1"/>
</dbReference>
<keyword evidence="3" id="KW-0804">Transcription</keyword>
<accession>A0A1H8U9V7</accession>
<dbReference type="PANTHER" id="PTHR30136:SF33">
    <property type="entry name" value="TRANSCRIPTIONAL REGULATORY PROTEIN"/>
    <property type="match status" value="1"/>
</dbReference>
<dbReference type="Gene3D" id="1.10.10.10">
    <property type="entry name" value="Winged helix-like DNA-binding domain superfamily/Winged helix DNA-binding domain"/>
    <property type="match status" value="1"/>
</dbReference>
<keyword evidence="2 6" id="KW-0238">DNA-binding</keyword>
<dbReference type="PROSITE" id="PS51077">
    <property type="entry name" value="HTH_ICLR"/>
    <property type="match status" value="1"/>
</dbReference>
<keyword evidence="7" id="KW-1185">Reference proteome</keyword>
<keyword evidence="1" id="KW-0805">Transcription regulation</keyword>
<dbReference type="AlphaFoldDB" id="A0A1H8U9V7"/>
<evidence type="ECO:0000256" key="2">
    <source>
        <dbReference type="ARBA" id="ARBA00023125"/>
    </source>
</evidence>
<dbReference type="PANTHER" id="PTHR30136">
    <property type="entry name" value="HELIX-TURN-HELIX TRANSCRIPTIONAL REGULATOR, ICLR FAMILY"/>
    <property type="match status" value="1"/>
</dbReference>
<evidence type="ECO:0000256" key="1">
    <source>
        <dbReference type="ARBA" id="ARBA00023015"/>
    </source>
</evidence>
<gene>
    <name evidence="6" type="ORF">SAMN04490248_1193</name>
</gene>
<dbReference type="Pfam" id="PF01614">
    <property type="entry name" value="IclR_C"/>
    <property type="match status" value="1"/>
</dbReference>
<dbReference type="GO" id="GO:0045892">
    <property type="term" value="P:negative regulation of DNA-templated transcription"/>
    <property type="evidence" value="ECO:0007669"/>
    <property type="project" value="TreeGrafter"/>
</dbReference>
<evidence type="ECO:0000256" key="3">
    <source>
        <dbReference type="ARBA" id="ARBA00023163"/>
    </source>
</evidence>
<dbReference type="PROSITE" id="PS51078">
    <property type="entry name" value="ICLR_ED"/>
    <property type="match status" value="1"/>
</dbReference>
<dbReference type="InterPro" id="IPR005471">
    <property type="entry name" value="Tscrpt_reg_IclR_N"/>
</dbReference>
<dbReference type="GO" id="GO:0003677">
    <property type="term" value="F:DNA binding"/>
    <property type="evidence" value="ECO:0007669"/>
    <property type="project" value="UniProtKB-KW"/>
</dbReference>
<feature type="domain" description="HTH iclR-type" evidence="4">
    <location>
        <begin position="15"/>
        <end position="77"/>
    </location>
</feature>
<evidence type="ECO:0000313" key="7">
    <source>
        <dbReference type="Proteomes" id="UP000198893"/>
    </source>
</evidence>
<proteinExistence type="predicted"/>